<evidence type="ECO:0000313" key="2">
    <source>
        <dbReference type="Proteomes" id="UP000702425"/>
    </source>
</evidence>
<reference evidence="1 2" key="1">
    <citation type="journal article" date="2020" name="Sci. Rep.">
        <title>A novel cyanobacterial geosmin producer, revising GeoA distribution and dispersion patterns in Bacteria.</title>
        <authorList>
            <person name="Churro C."/>
            <person name="Semedo-Aguiar A.P."/>
            <person name="Silva A.D."/>
            <person name="Pereira-Leal J.B."/>
            <person name="Leite R.B."/>
        </authorList>
    </citation>
    <scope>NUCLEOTIDE SEQUENCE [LARGE SCALE GENOMIC DNA]</scope>
    <source>
        <strain evidence="1 2">IPMA8</strain>
    </source>
</reference>
<keyword evidence="2" id="KW-1185">Reference proteome</keyword>
<comment type="caution">
    <text evidence="1">The sequence shown here is derived from an EMBL/GenBank/DDBJ whole genome shotgun (WGS) entry which is preliminary data.</text>
</comment>
<protein>
    <submittedName>
        <fullName evidence="1">Uncharacterized protein</fullName>
    </submittedName>
</protein>
<evidence type="ECO:0000313" key="1">
    <source>
        <dbReference type="EMBL" id="NQE35267.1"/>
    </source>
</evidence>
<dbReference type="EMBL" id="SRRZ01000051">
    <property type="protein sequence ID" value="NQE35267.1"/>
    <property type="molecule type" value="Genomic_DNA"/>
</dbReference>
<accession>A0ABX2CZV5</accession>
<sequence length="59" mass="6634">MGGFKGEYVVNLFKGEDVVMELDCNKNYANFGLITAFFYLVRRRGLCLYSSDLSSPGQV</sequence>
<gene>
    <name evidence="1" type="ORF">E5S67_02997</name>
</gene>
<dbReference type="Proteomes" id="UP000702425">
    <property type="component" value="Unassembled WGS sequence"/>
</dbReference>
<name>A0ABX2CZV5_9CYAN</name>
<proteinExistence type="predicted"/>
<organism evidence="1 2">
    <name type="scientific">Microcoleus asticus IPMA8</name>
    <dbReference type="NCBI Taxonomy" id="2563858"/>
    <lineage>
        <taxon>Bacteria</taxon>
        <taxon>Bacillati</taxon>
        <taxon>Cyanobacteriota</taxon>
        <taxon>Cyanophyceae</taxon>
        <taxon>Oscillatoriophycideae</taxon>
        <taxon>Oscillatoriales</taxon>
        <taxon>Microcoleaceae</taxon>
        <taxon>Microcoleus</taxon>
        <taxon>Microcoleus asticus</taxon>
    </lineage>
</organism>